<accession>A0A0U5G7N4</accession>
<keyword evidence="2" id="KW-1133">Transmembrane helix</keyword>
<dbReference type="Proteomes" id="UP000054771">
    <property type="component" value="Unassembled WGS sequence"/>
</dbReference>
<feature type="compositionally biased region" description="Polar residues" evidence="1">
    <location>
        <begin position="17"/>
        <end position="29"/>
    </location>
</feature>
<proteinExistence type="predicted"/>
<feature type="transmembrane region" description="Helical" evidence="2">
    <location>
        <begin position="406"/>
        <end position="430"/>
    </location>
</feature>
<dbReference type="OrthoDB" id="4503802at2759"/>
<evidence type="ECO:0000313" key="4">
    <source>
        <dbReference type="Proteomes" id="UP000054771"/>
    </source>
</evidence>
<organism evidence="3 4">
    <name type="scientific">Aspergillus calidoustus</name>
    <dbReference type="NCBI Taxonomy" id="454130"/>
    <lineage>
        <taxon>Eukaryota</taxon>
        <taxon>Fungi</taxon>
        <taxon>Dikarya</taxon>
        <taxon>Ascomycota</taxon>
        <taxon>Pezizomycotina</taxon>
        <taxon>Eurotiomycetes</taxon>
        <taxon>Eurotiomycetidae</taxon>
        <taxon>Eurotiales</taxon>
        <taxon>Aspergillaceae</taxon>
        <taxon>Aspergillus</taxon>
        <taxon>Aspergillus subgen. Nidulantes</taxon>
    </lineage>
</organism>
<keyword evidence="2" id="KW-0812">Transmembrane</keyword>
<name>A0A0U5G7N4_ASPCI</name>
<protein>
    <submittedName>
        <fullName evidence="3">Uncharacterized protein</fullName>
    </submittedName>
</protein>
<evidence type="ECO:0000256" key="1">
    <source>
        <dbReference type="SAM" id="MobiDB-lite"/>
    </source>
</evidence>
<keyword evidence="4" id="KW-1185">Reference proteome</keyword>
<keyword evidence="2" id="KW-0472">Membrane</keyword>
<feature type="compositionally biased region" description="Low complexity" evidence="1">
    <location>
        <begin position="374"/>
        <end position="389"/>
    </location>
</feature>
<gene>
    <name evidence="3" type="ORF">ASPCAL10873</name>
</gene>
<feature type="region of interest" description="Disordered" evidence="1">
    <location>
        <begin position="341"/>
        <end position="389"/>
    </location>
</feature>
<dbReference type="EMBL" id="CDMC01000010">
    <property type="protein sequence ID" value="CEL07718.1"/>
    <property type="molecule type" value="Genomic_DNA"/>
</dbReference>
<evidence type="ECO:0000313" key="3">
    <source>
        <dbReference type="EMBL" id="CEL07718.1"/>
    </source>
</evidence>
<evidence type="ECO:0000256" key="2">
    <source>
        <dbReference type="SAM" id="Phobius"/>
    </source>
</evidence>
<dbReference type="AlphaFoldDB" id="A0A0U5G7N4"/>
<reference evidence="4" key="1">
    <citation type="journal article" date="2016" name="Genome Announc.">
        <title>Draft genome sequences of fungus Aspergillus calidoustus.</title>
        <authorList>
            <person name="Horn F."/>
            <person name="Linde J."/>
            <person name="Mattern D.J."/>
            <person name="Walther G."/>
            <person name="Guthke R."/>
            <person name="Scherlach K."/>
            <person name="Martin K."/>
            <person name="Brakhage A.A."/>
            <person name="Petzke L."/>
            <person name="Valiante V."/>
        </authorList>
    </citation>
    <scope>NUCLEOTIDE SEQUENCE [LARGE SCALE GENOMIC DNA]</scope>
    <source>
        <strain evidence="4">SF006504</strain>
    </source>
</reference>
<sequence>METMTTEAQQHDPDLLNTMNIQSDGSPHTRTNKPLIPTPDQTQGPSDRSAADTLPVTFQSDPPRSEAFTSDGRDSPTTTPSLGLLNLPSDLLPTVIETGPPTIGSEAFPVPSVLTAVDDMLSEIDVVTVSPLEWIMTPESDRSLVPGWNTLSATDALPLGFAPTTTAAPLVETLPAPEKNIAASIPTVWSSPNQEESLDQEAGSAAHIGPVEDPSQLHRTSYTHRLSHKQPATSTPTQAAGVPPWNWEKFSVTRTPAKPLITPLFSGHDKMVYNGGSLSAITEGETFISSSTPTVLSVHDGGGFVLHPSKMPSSRSRKFAKTEEICDSGLCGTRPARLMEENRPTSTSINMAPEKPAVTTNTPAVPHRPERRPSTTTTSDTATSSVDTDSLLDQLQRARLISRQNVGVATGTVFAGATVFILTFILHRFVYRWVGRRRTGVIWIGREPNTNTGLRIELPPRRPQNPEVSYFSDSS</sequence>
<feature type="region of interest" description="Disordered" evidence="1">
    <location>
        <begin position="1"/>
        <end position="87"/>
    </location>
</feature>